<dbReference type="AlphaFoldDB" id="A0AAW5HVM6"/>
<keyword evidence="2" id="KW-1185">Reference proteome</keyword>
<evidence type="ECO:0000313" key="1">
    <source>
        <dbReference type="EMBL" id="MCO6394483.1"/>
    </source>
</evidence>
<gene>
    <name evidence="1" type="ORF">JMN37_05765</name>
</gene>
<comment type="caution">
    <text evidence="1">The sequence shown here is derived from an EMBL/GenBank/DDBJ whole genome shotgun (WGS) entry which is preliminary data.</text>
</comment>
<reference evidence="1 2" key="1">
    <citation type="submission" date="2021-01" db="EMBL/GenBank/DDBJ databases">
        <title>Identification and Characterization of Corynebacterium sp.</title>
        <authorList>
            <person name="Luo Q."/>
            <person name="Qu P."/>
            <person name="Chen Q."/>
        </authorList>
    </citation>
    <scope>NUCLEOTIDE SEQUENCE [LARGE SCALE GENOMIC DNA]</scope>
    <source>
        <strain evidence="1 2">MC-18</strain>
    </source>
</reference>
<dbReference type="EMBL" id="JAEUWV010000006">
    <property type="protein sequence ID" value="MCO6394483.1"/>
    <property type="molecule type" value="Genomic_DNA"/>
</dbReference>
<organism evidence="1 2">
    <name type="scientific">Corynebacterium lipophilum</name>
    <dbReference type="NCBI Taxonomy" id="2804918"/>
    <lineage>
        <taxon>Bacteria</taxon>
        <taxon>Bacillati</taxon>
        <taxon>Actinomycetota</taxon>
        <taxon>Actinomycetes</taxon>
        <taxon>Mycobacteriales</taxon>
        <taxon>Corynebacteriaceae</taxon>
        <taxon>Corynebacterium</taxon>
    </lineage>
</organism>
<accession>A0AAW5HVM6</accession>
<dbReference type="Proteomes" id="UP001205920">
    <property type="component" value="Unassembled WGS sequence"/>
</dbReference>
<evidence type="ECO:0000313" key="2">
    <source>
        <dbReference type="Proteomes" id="UP001205920"/>
    </source>
</evidence>
<protein>
    <submittedName>
        <fullName evidence="1">Uncharacterized protein</fullName>
    </submittedName>
</protein>
<sequence>MTVRESQPICQNPEVSASLADLGCWFSVPRMETFSSQKNPVDLYLWNAQLAKAFLEDIEHFEVLLRDWIDRCVAKAWGRGGMTI</sequence>
<name>A0AAW5HVM6_9CORY</name>
<proteinExistence type="predicted"/>
<dbReference type="RefSeq" id="WP_143110548.1">
    <property type="nucleotide sequence ID" value="NZ_JAEUWV010000006.1"/>
</dbReference>